<evidence type="ECO:0000313" key="5">
    <source>
        <dbReference type="Proteomes" id="UP001172708"/>
    </source>
</evidence>
<evidence type="ECO:0000256" key="2">
    <source>
        <dbReference type="ARBA" id="ARBA00022801"/>
    </source>
</evidence>
<evidence type="ECO:0000313" key="4">
    <source>
        <dbReference type="EMBL" id="MDN4479939.1"/>
    </source>
</evidence>
<dbReference type="InterPro" id="IPR001764">
    <property type="entry name" value="Glyco_hydro_3_N"/>
</dbReference>
<accession>A0ABT8GES8</accession>
<proteinExistence type="inferred from homology"/>
<dbReference type="SUPFAM" id="SSF52279">
    <property type="entry name" value="Beta-D-glucan exohydrolase, C-terminal domain"/>
    <property type="match status" value="1"/>
</dbReference>
<feature type="domain" description="Fibronectin type III-like" evidence="3">
    <location>
        <begin position="600"/>
        <end position="670"/>
    </location>
</feature>
<gene>
    <name evidence="4" type="ORF">QQX02_03255</name>
</gene>
<dbReference type="Proteomes" id="UP001172708">
    <property type="component" value="Unassembled WGS sequence"/>
</dbReference>
<keyword evidence="2 4" id="KW-0378">Hydrolase</keyword>
<reference evidence="4" key="1">
    <citation type="submission" date="2023-06" db="EMBL/GenBank/DDBJ databases">
        <title>Egi l300058.</title>
        <authorList>
            <person name="Gao L."/>
            <person name="Fang B.-Z."/>
            <person name="Li W.-J."/>
        </authorList>
    </citation>
    <scope>NUCLEOTIDE SEQUENCE</scope>
    <source>
        <strain evidence="4">EGI L300058</strain>
    </source>
</reference>
<dbReference type="SMART" id="SM01217">
    <property type="entry name" value="Fn3_like"/>
    <property type="match status" value="1"/>
</dbReference>
<keyword evidence="5" id="KW-1185">Reference proteome</keyword>
<dbReference type="RefSeq" id="WP_301141191.1">
    <property type="nucleotide sequence ID" value="NZ_JAUHQA010000001.1"/>
</dbReference>
<evidence type="ECO:0000256" key="1">
    <source>
        <dbReference type="ARBA" id="ARBA00005336"/>
    </source>
</evidence>
<dbReference type="PRINTS" id="PR00133">
    <property type="entry name" value="GLHYDRLASE3"/>
</dbReference>
<protein>
    <submittedName>
        <fullName evidence="4">Glycoside hydrolase family 3 C-terminal domain-containing protein</fullName>
    </submittedName>
</protein>
<dbReference type="Pfam" id="PF14310">
    <property type="entry name" value="Fn3-like"/>
    <property type="match status" value="1"/>
</dbReference>
<dbReference type="Pfam" id="PF00933">
    <property type="entry name" value="Glyco_hydro_3"/>
    <property type="match status" value="1"/>
</dbReference>
<dbReference type="InterPro" id="IPR036962">
    <property type="entry name" value="Glyco_hydro_3_N_sf"/>
</dbReference>
<dbReference type="InterPro" id="IPR036881">
    <property type="entry name" value="Glyco_hydro_3_C_sf"/>
</dbReference>
<dbReference type="Gene3D" id="3.40.50.1700">
    <property type="entry name" value="Glycoside hydrolase family 3 C-terminal domain"/>
    <property type="match status" value="1"/>
</dbReference>
<dbReference type="InterPro" id="IPR026891">
    <property type="entry name" value="Fn3-like"/>
</dbReference>
<comment type="caution">
    <text evidence="4">The sequence shown here is derived from an EMBL/GenBank/DDBJ whole genome shotgun (WGS) entry which is preliminary data.</text>
</comment>
<name>A0ABT8GES8_9MICO</name>
<dbReference type="InterPro" id="IPR002772">
    <property type="entry name" value="Glyco_hydro_3_C"/>
</dbReference>
<dbReference type="InterPro" id="IPR050288">
    <property type="entry name" value="Cellulose_deg_GH3"/>
</dbReference>
<organism evidence="4 5">
    <name type="scientific">Demequina muriae</name>
    <dbReference type="NCBI Taxonomy" id="3051664"/>
    <lineage>
        <taxon>Bacteria</taxon>
        <taxon>Bacillati</taxon>
        <taxon>Actinomycetota</taxon>
        <taxon>Actinomycetes</taxon>
        <taxon>Micrococcales</taxon>
        <taxon>Demequinaceae</taxon>
        <taxon>Demequina</taxon>
    </lineage>
</organism>
<dbReference type="Gene3D" id="2.60.40.10">
    <property type="entry name" value="Immunoglobulins"/>
    <property type="match status" value="1"/>
</dbReference>
<dbReference type="GO" id="GO:0016787">
    <property type="term" value="F:hydrolase activity"/>
    <property type="evidence" value="ECO:0007669"/>
    <property type="project" value="UniProtKB-KW"/>
</dbReference>
<dbReference type="EMBL" id="JAUHQA010000001">
    <property type="protein sequence ID" value="MDN4479939.1"/>
    <property type="molecule type" value="Genomic_DNA"/>
</dbReference>
<sequence>MPDGTPRLVRHRTPRIVAAPDPPHLFDQSGALTMAHPLTVLEKAALLSGENIWQSRAFPHADIRSLFFADGPHGVRKQTGSGDHLGIAASQPATCFPTAATVANSWDPALAEEVGRALGAEAAEQGVDVLLGPGLNIKRSPLCGRNFEYFSEDPYLAGTLAAGYVRGIQSQGVAASPKHFAANSQELRRMASDSVVDERTLREIYLTAFEIVVRESSPRVIMSSYNRINGEYAHENAHLLTGILRDEWGFDGAIITDWGGGNDPVAAVRAGGGLEMPSPGLDSARRIVAAIESGELDMASLDARADELQALAHWVEGGESGGAEASDHHELARRAAQQSIVLLKNDGAVLPLRAGERIAVVGDFAAKPRYQGAGSSLVNATRRTTALEAIGASELDVVAYAPGFVRTGGEDEALAEEAVAAASAADTVLLYLGLDEVSESEGKDRDHLSLNDNQVALLARLHEVNERIVVVLSAGAVVEMPWIDECAALVHGYLGGQAGAAAMVDVLTGTVNPSGRLAETYPLRLEDTPTHGTYPATGDAAQYREGLFVGYRYYSTADVPVRFPFGFGLSYTRFDYSDLTVSDAGATFSLENTGTGAGAEVAQMYVRRLSDGAIRPVIELKGFCKVYLEPGERARVTIPFDRHTFRTFDVAGDRWVNETGEYEIVVGSHADDARLTAAHSLTGDAPQQVPAGLPHYATGDIASVPDEEFARLLGRALPEPRPERSDLGMNDPLRAMHGARSPLARLAARVLRSLIDRSERKGAPDLNLYFLYNMPFRATAKMTGGAVSAPMAEAITVIVNGHLFRGLGRLVRTFFRNLSDAKRLRSALAADAERALNH</sequence>
<dbReference type="PANTHER" id="PTHR42715:SF10">
    <property type="entry name" value="BETA-GLUCOSIDASE"/>
    <property type="match status" value="1"/>
</dbReference>
<dbReference type="SUPFAM" id="SSF51445">
    <property type="entry name" value="(Trans)glycosidases"/>
    <property type="match status" value="1"/>
</dbReference>
<comment type="similarity">
    <text evidence="1">Belongs to the glycosyl hydrolase 3 family.</text>
</comment>
<dbReference type="Gene3D" id="3.20.20.300">
    <property type="entry name" value="Glycoside hydrolase, family 3, N-terminal domain"/>
    <property type="match status" value="1"/>
</dbReference>
<dbReference type="InterPro" id="IPR017853">
    <property type="entry name" value="GH"/>
</dbReference>
<evidence type="ECO:0000259" key="3">
    <source>
        <dbReference type="SMART" id="SM01217"/>
    </source>
</evidence>
<dbReference type="PANTHER" id="PTHR42715">
    <property type="entry name" value="BETA-GLUCOSIDASE"/>
    <property type="match status" value="1"/>
</dbReference>
<dbReference type="InterPro" id="IPR013783">
    <property type="entry name" value="Ig-like_fold"/>
</dbReference>
<dbReference type="Pfam" id="PF01915">
    <property type="entry name" value="Glyco_hydro_3_C"/>
    <property type="match status" value="1"/>
</dbReference>